<dbReference type="Pfam" id="PF13375">
    <property type="entry name" value="RnfC_N"/>
    <property type="match status" value="1"/>
</dbReference>
<feature type="binding site" evidence="8">
    <location>
        <position position="407"/>
    </location>
    <ligand>
        <name>[4Fe-4S] cluster</name>
        <dbReference type="ChEBI" id="CHEBI:49883"/>
        <label>2</label>
    </ligand>
</feature>
<dbReference type="InterPro" id="IPR017900">
    <property type="entry name" value="4Fe4S_Fe_S_CS"/>
</dbReference>
<evidence type="ECO:0000256" key="5">
    <source>
        <dbReference type="ARBA" id="ARBA00022982"/>
    </source>
</evidence>
<comment type="cofactor">
    <cofactor evidence="8">
        <name>[4Fe-4S] cluster</name>
        <dbReference type="ChEBI" id="CHEBI:49883"/>
    </cofactor>
    <text evidence="8">Binds 2 [4Fe-4S] clusters per subunit.</text>
</comment>
<dbReference type="InterPro" id="IPR010208">
    <property type="entry name" value="Ion_transpt_RnfC/RsxC"/>
</dbReference>
<keyword evidence="1 8" id="KW-0813">Transport</keyword>
<protein>
    <recommendedName>
        <fullName evidence="8">Ion-translocating oxidoreductase complex subunit C</fullName>
        <ecNumber evidence="8">7.-.-.-</ecNumber>
    </recommendedName>
    <alternativeName>
        <fullName evidence="8">Rnf electron transport complex subunit C</fullName>
    </alternativeName>
</protein>
<dbReference type="SUPFAM" id="SSF46548">
    <property type="entry name" value="alpha-helical ferredoxin"/>
    <property type="match status" value="1"/>
</dbReference>
<comment type="function">
    <text evidence="8">Part of a membrane-bound complex that couples electron transfer with translocation of ions across the membrane.</text>
</comment>
<dbReference type="Gene3D" id="3.30.70.20">
    <property type="match status" value="1"/>
</dbReference>
<evidence type="ECO:0000259" key="9">
    <source>
        <dbReference type="PROSITE" id="PS51379"/>
    </source>
</evidence>
<comment type="similarity">
    <text evidence="8">Belongs to the 4Fe4S bacterial-type ferredoxin family. RnfC subfamily.</text>
</comment>
<dbReference type="InterPro" id="IPR019554">
    <property type="entry name" value="Soluble_ligand-bd"/>
</dbReference>
<dbReference type="PROSITE" id="PS00198">
    <property type="entry name" value="4FE4S_FER_1"/>
    <property type="match status" value="1"/>
</dbReference>
<dbReference type="HAMAP" id="MF_00461">
    <property type="entry name" value="RsxC_RnfC"/>
    <property type="match status" value="1"/>
</dbReference>
<feature type="binding site" evidence="8">
    <location>
        <position position="413"/>
    </location>
    <ligand>
        <name>[4Fe-4S] cluster</name>
        <dbReference type="ChEBI" id="CHEBI:49883"/>
        <label>2</label>
    </ligand>
</feature>
<dbReference type="InterPro" id="IPR017896">
    <property type="entry name" value="4Fe4S_Fe-S-bd"/>
</dbReference>
<evidence type="ECO:0000256" key="2">
    <source>
        <dbReference type="ARBA" id="ARBA00022485"/>
    </source>
</evidence>
<evidence type="ECO:0000313" key="11">
    <source>
        <dbReference type="Proteomes" id="UP001164187"/>
    </source>
</evidence>
<dbReference type="Proteomes" id="UP001164187">
    <property type="component" value="Chromosome"/>
</dbReference>
<comment type="subcellular location">
    <subcellularLocation>
        <location evidence="8">Cell membrane</location>
        <topology evidence="8">Peripheral membrane protein</topology>
    </subcellularLocation>
</comment>
<dbReference type="Gene3D" id="3.40.50.11540">
    <property type="entry name" value="NADH-ubiquinone oxidoreductase 51kDa subunit"/>
    <property type="match status" value="1"/>
</dbReference>
<keyword evidence="2 8" id="KW-0004">4Fe-4S</keyword>
<evidence type="ECO:0000256" key="6">
    <source>
        <dbReference type="ARBA" id="ARBA00023004"/>
    </source>
</evidence>
<keyword evidence="4 8" id="KW-0677">Repeat</keyword>
<evidence type="ECO:0000256" key="1">
    <source>
        <dbReference type="ARBA" id="ARBA00022448"/>
    </source>
</evidence>
<evidence type="ECO:0000256" key="3">
    <source>
        <dbReference type="ARBA" id="ARBA00022723"/>
    </source>
</evidence>
<evidence type="ECO:0000256" key="8">
    <source>
        <dbReference type="HAMAP-Rule" id="MF_00461"/>
    </source>
</evidence>
<feature type="binding site" evidence="8">
    <location>
        <position position="417"/>
    </location>
    <ligand>
        <name>[4Fe-4S] cluster</name>
        <dbReference type="ChEBI" id="CHEBI:49883"/>
        <label>1</label>
    </ligand>
</feature>
<dbReference type="InterPro" id="IPR037225">
    <property type="entry name" value="Nuo51_FMN-bd_sf"/>
</dbReference>
<feature type="domain" description="4Fe-4S ferredoxin-type" evidence="9">
    <location>
        <begin position="359"/>
        <end position="390"/>
    </location>
</feature>
<dbReference type="RefSeq" id="WP_269310970.1">
    <property type="nucleotide sequence ID" value="NZ_CP114052.1"/>
</dbReference>
<dbReference type="PROSITE" id="PS51379">
    <property type="entry name" value="4FE4S_FER_2"/>
    <property type="match status" value="2"/>
</dbReference>
<gene>
    <name evidence="10" type="primary">rsxC</name>
    <name evidence="8" type="synonym">rnfC</name>
    <name evidence="10" type="ORF">O0R46_06740</name>
</gene>
<dbReference type="PANTHER" id="PTHR43034:SF2">
    <property type="entry name" value="ION-TRANSLOCATING OXIDOREDUCTASE COMPLEX SUBUNIT C"/>
    <property type="match status" value="1"/>
</dbReference>
<dbReference type="Pfam" id="PF01512">
    <property type="entry name" value="Complex1_51K"/>
    <property type="match status" value="1"/>
</dbReference>
<keyword evidence="5 8" id="KW-0249">Electron transport</keyword>
<keyword evidence="3 8" id="KW-0479">Metal-binding</keyword>
<dbReference type="EMBL" id="CP114052">
    <property type="protein sequence ID" value="WAW14306.1"/>
    <property type="molecule type" value="Genomic_DNA"/>
</dbReference>
<name>A0ABY7JLR8_9FIRM</name>
<evidence type="ECO:0000256" key="4">
    <source>
        <dbReference type="ARBA" id="ARBA00022737"/>
    </source>
</evidence>
<keyword evidence="6 8" id="KW-0408">Iron</keyword>
<feature type="binding site" evidence="8">
    <location>
        <position position="371"/>
    </location>
    <ligand>
        <name>[4Fe-4S] cluster</name>
        <dbReference type="ChEBI" id="CHEBI:49883"/>
        <label>1</label>
    </ligand>
</feature>
<dbReference type="NCBIfam" id="NF003454">
    <property type="entry name" value="PRK05035.1"/>
    <property type="match status" value="1"/>
</dbReference>
<dbReference type="Pfam" id="PF10531">
    <property type="entry name" value="SLBB"/>
    <property type="match status" value="1"/>
</dbReference>
<keyword evidence="7 8" id="KW-0411">Iron-sulfur</keyword>
<feature type="binding site" evidence="8">
    <location>
        <position position="410"/>
    </location>
    <ligand>
        <name>[4Fe-4S] cluster</name>
        <dbReference type="ChEBI" id="CHEBI:49883"/>
        <label>2</label>
    </ligand>
</feature>
<feature type="binding site" evidence="8">
    <location>
        <position position="368"/>
    </location>
    <ligand>
        <name>[4Fe-4S] cluster</name>
        <dbReference type="ChEBI" id="CHEBI:49883"/>
        <label>1</label>
    </ligand>
</feature>
<comment type="subunit">
    <text evidence="8">The complex is composed of six subunits: RnfA, RnfB, RnfC, RnfD, RnfE and RnfG.</text>
</comment>
<dbReference type="EC" id="7.-.-.-" evidence="8"/>
<dbReference type="PANTHER" id="PTHR43034">
    <property type="entry name" value="ION-TRANSLOCATING OXIDOREDUCTASE COMPLEX SUBUNIT C"/>
    <property type="match status" value="1"/>
</dbReference>
<dbReference type="SUPFAM" id="SSF142019">
    <property type="entry name" value="Nqo1 FMN-binding domain-like"/>
    <property type="match status" value="1"/>
</dbReference>
<feature type="binding site" evidence="8">
    <location>
        <position position="378"/>
    </location>
    <ligand>
        <name>[4Fe-4S] cluster</name>
        <dbReference type="ChEBI" id="CHEBI:49883"/>
        <label>2</label>
    </ligand>
</feature>
<feature type="binding site" evidence="8">
    <location>
        <position position="374"/>
    </location>
    <ligand>
        <name>[4Fe-4S] cluster</name>
        <dbReference type="ChEBI" id="CHEBI:49883"/>
        <label>1</label>
    </ligand>
</feature>
<accession>A0ABY7JLR8</accession>
<evidence type="ECO:0000256" key="7">
    <source>
        <dbReference type="ARBA" id="ARBA00023014"/>
    </source>
</evidence>
<feature type="domain" description="4Fe-4S ferredoxin-type" evidence="9">
    <location>
        <begin position="397"/>
        <end position="427"/>
    </location>
</feature>
<dbReference type="InterPro" id="IPR026902">
    <property type="entry name" value="RnfC_N"/>
</dbReference>
<proteinExistence type="inferred from homology"/>
<sequence>MKLLTFKGGIHPPYGKEYANKKPIEKAAAPATVYIPLQQHIGAPAKCIVEVGEEVKLGQKIGEAQGFVSSNIHSSVSGVVKAIEVCGVPGGSSTCVIIENDFKEELHPSIQPHGEIESLSKEEIIDIVKEAGIVGMGGATFPNHVKIAPPPDSNAEFVILNGAECEPYLTADDRLMVEHPELVVYGLRALMKALDVKKGFIGIEVNKPEAIENMVKAAEAYPEIEVVSLQVKYPEGAEKQLIYACTGREVPSGALPIAVGAVVDNVATAAAIAKAIKFGMPLVERITTVTGPCIKEPKNLVTKVGTKFNEIIEQCGGIKEGVTASKLIAGGPMMGLAQCTDDISTNKGSSGILILDDKMAKAPQPQNCIKCGRCTDVCPAFLQPLFISAYSLKNDFEQAEKHRAMDCIECGSCSFICPARRLLLPSIRQAKREIGAKRRKAAAAQKK</sequence>
<keyword evidence="8" id="KW-1003">Cell membrane</keyword>
<evidence type="ECO:0000313" key="10">
    <source>
        <dbReference type="EMBL" id="WAW14306.1"/>
    </source>
</evidence>
<dbReference type="Pfam" id="PF13237">
    <property type="entry name" value="Fer4_10"/>
    <property type="match status" value="1"/>
</dbReference>
<keyword evidence="11" id="KW-1185">Reference proteome</keyword>
<reference evidence="10" key="1">
    <citation type="submission" date="2022-12" db="EMBL/GenBank/DDBJ databases">
        <title>Peptostreptococcus.</title>
        <authorList>
            <person name="Lee S.H."/>
        </authorList>
    </citation>
    <scope>NUCLEOTIDE SEQUENCE</scope>
    <source>
        <strain evidence="10">CBA3647</strain>
    </source>
</reference>
<keyword evidence="8" id="KW-1278">Translocase</keyword>
<dbReference type="NCBIfam" id="TIGR01945">
    <property type="entry name" value="rnfC"/>
    <property type="match status" value="1"/>
</dbReference>
<dbReference type="InterPro" id="IPR011538">
    <property type="entry name" value="Nuo51_FMN-bd"/>
</dbReference>
<organism evidence="10 11">
    <name type="scientific">Peptostreptococcus equinus</name>
    <dbReference type="NCBI Taxonomy" id="3003601"/>
    <lineage>
        <taxon>Bacteria</taxon>
        <taxon>Bacillati</taxon>
        <taxon>Bacillota</taxon>
        <taxon>Clostridia</taxon>
        <taxon>Peptostreptococcales</taxon>
        <taxon>Peptostreptococcaceae</taxon>
        <taxon>Peptostreptococcus</taxon>
    </lineage>
</organism>
<keyword evidence="8" id="KW-0472">Membrane</keyword>